<reference evidence="2 3" key="1">
    <citation type="submission" date="2019-09" db="EMBL/GenBank/DDBJ databases">
        <title>YIM 48816 draft genome.</title>
        <authorList>
            <person name="Jiang L."/>
        </authorList>
    </citation>
    <scope>NUCLEOTIDE SEQUENCE [LARGE SCALE GENOMIC DNA]</scope>
    <source>
        <strain evidence="2 3">YIM 48816</strain>
    </source>
</reference>
<feature type="compositionally biased region" description="Polar residues" evidence="1">
    <location>
        <begin position="14"/>
        <end position="29"/>
    </location>
</feature>
<accession>A0A6L3SPJ8</accession>
<organism evidence="2 3">
    <name type="scientific">Methylobacterium soli</name>
    <dbReference type="NCBI Taxonomy" id="553447"/>
    <lineage>
        <taxon>Bacteria</taxon>
        <taxon>Pseudomonadati</taxon>
        <taxon>Pseudomonadota</taxon>
        <taxon>Alphaproteobacteria</taxon>
        <taxon>Hyphomicrobiales</taxon>
        <taxon>Methylobacteriaceae</taxon>
        <taxon>Methylobacterium</taxon>
    </lineage>
</organism>
<feature type="region of interest" description="Disordered" evidence="1">
    <location>
        <begin position="10"/>
        <end position="65"/>
    </location>
</feature>
<protein>
    <submittedName>
        <fullName evidence="2">Uncharacterized protein</fullName>
    </submittedName>
</protein>
<keyword evidence="3" id="KW-1185">Reference proteome</keyword>
<dbReference type="Proteomes" id="UP000474159">
    <property type="component" value="Unassembled WGS sequence"/>
</dbReference>
<gene>
    <name evidence="2" type="ORF">F6X53_29080</name>
</gene>
<sequence length="315" mass="35085">MLALAVLMLRPAQAGQQPSGQDARQNAGSGETAKSDSQKSDKQDEVDTENLFGFTEGSDTGKKGEQEVLSDTVIRFSKRRSEAGRSGYAVANTKLSYQFDPLDNLSIEFGLFGDVRRVRNIVDLNDKAYGTFDGVSIELKYQFLKGSNEQPLGLAVELRPRFARVLPVEGQGADIFDMESVLQLDLRLVPDRVWLGSNLSFEPTVGRLRGSGETDRSSTLLWSNAIMTRVAQDTFIGPEVRYLRAYDGAFLNRFEGQAVFLGPSLYHRFSDKAFLTLAYTTQVAGHSRDQEDAGRAFDLRQFERHAVRVKFGVEF</sequence>
<comment type="caution">
    <text evidence="2">The sequence shown here is derived from an EMBL/GenBank/DDBJ whole genome shotgun (WGS) entry which is preliminary data.</text>
</comment>
<dbReference type="OrthoDB" id="8004182at2"/>
<proteinExistence type="predicted"/>
<name>A0A6L3SPJ8_9HYPH</name>
<feature type="compositionally biased region" description="Basic and acidic residues" evidence="1">
    <location>
        <begin position="33"/>
        <end position="45"/>
    </location>
</feature>
<dbReference type="EMBL" id="VZZK01000054">
    <property type="protein sequence ID" value="KAB1071576.1"/>
    <property type="molecule type" value="Genomic_DNA"/>
</dbReference>
<evidence type="ECO:0000256" key="1">
    <source>
        <dbReference type="SAM" id="MobiDB-lite"/>
    </source>
</evidence>
<evidence type="ECO:0000313" key="3">
    <source>
        <dbReference type="Proteomes" id="UP000474159"/>
    </source>
</evidence>
<dbReference type="AlphaFoldDB" id="A0A6L3SPJ8"/>
<evidence type="ECO:0000313" key="2">
    <source>
        <dbReference type="EMBL" id="KAB1071576.1"/>
    </source>
</evidence>